<reference evidence="6 7" key="1">
    <citation type="journal article" date="2008" name="Nature">
        <title>The genome of Laccaria bicolor provides insights into mycorrhizal symbiosis.</title>
        <authorList>
            <person name="Martin F."/>
            <person name="Aerts A."/>
            <person name="Ahren D."/>
            <person name="Brun A."/>
            <person name="Danchin E.G.J."/>
            <person name="Duchaussoy F."/>
            <person name="Gibon J."/>
            <person name="Kohler A."/>
            <person name="Lindquist E."/>
            <person name="Pereda V."/>
            <person name="Salamov A."/>
            <person name="Shapiro H.J."/>
            <person name="Wuyts J."/>
            <person name="Blaudez D."/>
            <person name="Buee M."/>
            <person name="Brokstein P."/>
            <person name="Canbaeck B."/>
            <person name="Cohen D."/>
            <person name="Courty P.E."/>
            <person name="Coutinho P.M."/>
            <person name="Delaruelle C."/>
            <person name="Detter J.C."/>
            <person name="Deveau A."/>
            <person name="DiFazio S."/>
            <person name="Duplessis S."/>
            <person name="Fraissinet-Tachet L."/>
            <person name="Lucic E."/>
            <person name="Frey-Klett P."/>
            <person name="Fourrey C."/>
            <person name="Feussner I."/>
            <person name="Gay G."/>
            <person name="Grimwood J."/>
            <person name="Hoegger P.J."/>
            <person name="Jain P."/>
            <person name="Kilaru S."/>
            <person name="Labbe J."/>
            <person name="Lin Y.C."/>
            <person name="Legue V."/>
            <person name="Le Tacon F."/>
            <person name="Marmeisse R."/>
            <person name="Melayah D."/>
            <person name="Montanini B."/>
            <person name="Muratet M."/>
            <person name="Nehls U."/>
            <person name="Niculita-Hirzel H."/>
            <person name="Oudot-Le Secq M.P."/>
            <person name="Peter M."/>
            <person name="Quesneville H."/>
            <person name="Rajashekar B."/>
            <person name="Reich M."/>
            <person name="Rouhier N."/>
            <person name="Schmutz J."/>
            <person name="Yin T."/>
            <person name="Chalot M."/>
            <person name="Henrissat B."/>
            <person name="Kuees U."/>
            <person name="Lucas S."/>
            <person name="Van de Peer Y."/>
            <person name="Podila G.K."/>
            <person name="Polle A."/>
            <person name="Pukkila P.J."/>
            <person name="Richardson P.M."/>
            <person name="Rouze P."/>
            <person name="Sanders I.R."/>
            <person name="Stajich J.E."/>
            <person name="Tunlid A."/>
            <person name="Tuskan G."/>
            <person name="Grigoriev I.V."/>
        </authorList>
    </citation>
    <scope>NUCLEOTIDE SEQUENCE [LARGE SCALE GENOMIC DNA]</scope>
    <source>
        <strain evidence="7">S238N-H82 / ATCC MYA-4686</strain>
    </source>
</reference>
<dbReference type="Gene3D" id="1.10.630.10">
    <property type="entry name" value="Cytochrome P450"/>
    <property type="match status" value="1"/>
</dbReference>
<dbReference type="PRINTS" id="PR00463">
    <property type="entry name" value="EP450I"/>
</dbReference>
<dbReference type="PANTHER" id="PTHR24304">
    <property type="entry name" value="CYTOCHROME P450 FAMILY 7"/>
    <property type="match status" value="1"/>
</dbReference>
<comment type="cofactor">
    <cofactor evidence="5">
        <name>heme</name>
        <dbReference type="ChEBI" id="CHEBI:30413"/>
    </cofactor>
</comment>
<proteinExistence type="inferred from homology"/>
<evidence type="ECO:0000313" key="6">
    <source>
        <dbReference type="EMBL" id="EDR03646.1"/>
    </source>
</evidence>
<dbReference type="SUPFAM" id="SSF48264">
    <property type="entry name" value="Cytochrome P450"/>
    <property type="match status" value="1"/>
</dbReference>
<keyword evidence="3 5" id="KW-0479">Metal-binding</keyword>
<dbReference type="InParanoid" id="B0DP98"/>
<dbReference type="OrthoDB" id="1055148at2759"/>
<dbReference type="GO" id="GO:0005506">
    <property type="term" value="F:iron ion binding"/>
    <property type="evidence" value="ECO:0007669"/>
    <property type="project" value="InterPro"/>
</dbReference>
<dbReference type="Proteomes" id="UP000001194">
    <property type="component" value="Unassembled WGS sequence"/>
</dbReference>
<evidence type="ECO:0000256" key="1">
    <source>
        <dbReference type="ARBA" id="ARBA00010617"/>
    </source>
</evidence>
<evidence type="ECO:0000313" key="7">
    <source>
        <dbReference type="Proteomes" id="UP000001194"/>
    </source>
</evidence>
<dbReference type="InterPro" id="IPR036396">
    <property type="entry name" value="Cyt_P450_sf"/>
</dbReference>
<dbReference type="EMBL" id="DS547123">
    <property type="protein sequence ID" value="EDR03646.1"/>
    <property type="molecule type" value="Genomic_DNA"/>
</dbReference>
<sequence length="491" mass="55714">MTLATLLRPSKSKAGVHDLGGIPVLTAWTFFTKRYDFLRKHFNSGKKYFQFRVLQHRVIALSGEEARKMFFVEQGLSLGEGYRILMGAAPYLEDINVKPEDGEIQDGDFTESWMVRICKSPGHKTNILYLVLPALFEDVNRRMKDWGNEGRINPFKEIYDLVFQMTVRMATCQELAENKDDIERLTQHYWDLEKSATPVALLLPWFPSRAKKAQKNSTRALFTLLYKYVDLRRKAPVPSSDPIDTLIAYGDNNEAIVGFIMGVIFAGVINTGAKSCWILLNLGANPEWKSKVTEELKTLVTNHTNTLSKEPLHKRLAAIPLSAWEEELPALDLVIRETIRIAASGAALRRNLGKDILLADTTIKRGDFLTYSLSDVHLNANIYADPTKFDPGRFTKGKEDNQKETYTYLGWGVGRHPCAGMRIAKLEMKLILAMFLVGYEYELVDSRGNFPKELPLQDRNDIQQVRSAPMTFLRGLMGISTSRGRWATLVI</sequence>
<protein>
    <submittedName>
        <fullName evidence="6">Predicted protein</fullName>
    </submittedName>
</protein>
<dbReference type="Pfam" id="PF00067">
    <property type="entry name" value="p450"/>
    <property type="match status" value="1"/>
</dbReference>
<organism evidence="7">
    <name type="scientific">Laccaria bicolor (strain S238N-H82 / ATCC MYA-4686)</name>
    <name type="common">Bicoloured deceiver</name>
    <name type="synonym">Laccaria laccata var. bicolor</name>
    <dbReference type="NCBI Taxonomy" id="486041"/>
    <lineage>
        <taxon>Eukaryota</taxon>
        <taxon>Fungi</taxon>
        <taxon>Dikarya</taxon>
        <taxon>Basidiomycota</taxon>
        <taxon>Agaricomycotina</taxon>
        <taxon>Agaricomycetes</taxon>
        <taxon>Agaricomycetidae</taxon>
        <taxon>Agaricales</taxon>
        <taxon>Agaricineae</taxon>
        <taxon>Hydnangiaceae</taxon>
        <taxon>Laccaria</taxon>
    </lineage>
</organism>
<dbReference type="RefSeq" id="XP_001885794.1">
    <property type="nucleotide sequence ID" value="XM_001885759.1"/>
</dbReference>
<dbReference type="AlphaFoldDB" id="B0DP98"/>
<accession>B0DP98</accession>
<evidence type="ECO:0000256" key="3">
    <source>
        <dbReference type="ARBA" id="ARBA00022723"/>
    </source>
</evidence>
<name>B0DP98_LACBS</name>
<keyword evidence="2 5" id="KW-0349">Heme</keyword>
<dbReference type="InterPro" id="IPR001128">
    <property type="entry name" value="Cyt_P450"/>
</dbReference>
<dbReference type="KEGG" id="lbc:LACBIDRAFT_253174"/>
<dbReference type="GO" id="GO:0020037">
    <property type="term" value="F:heme binding"/>
    <property type="evidence" value="ECO:0007669"/>
    <property type="project" value="InterPro"/>
</dbReference>
<keyword evidence="4 5" id="KW-0408">Iron</keyword>
<feature type="binding site" description="axial binding residue" evidence="5">
    <location>
        <position position="418"/>
    </location>
    <ligand>
        <name>heme</name>
        <dbReference type="ChEBI" id="CHEBI:30413"/>
    </ligand>
    <ligandPart>
        <name>Fe</name>
        <dbReference type="ChEBI" id="CHEBI:18248"/>
    </ligandPart>
</feature>
<dbReference type="InterPro" id="IPR050529">
    <property type="entry name" value="CYP450_sterol_14alpha_dmase"/>
</dbReference>
<dbReference type="GeneID" id="6081427"/>
<dbReference type="STRING" id="486041.B0DP98"/>
<dbReference type="InterPro" id="IPR002401">
    <property type="entry name" value="Cyt_P450_E_grp-I"/>
</dbReference>
<dbReference type="PANTHER" id="PTHR24304:SF2">
    <property type="entry name" value="24-HYDROXYCHOLESTEROL 7-ALPHA-HYDROXYLASE"/>
    <property type="match status" value="1"/>
</dbReference>
<dbReference type="GO" id="GO:0016705">
    <property type="term" value="F:oxidoreductase activity, acting on paired donors, with incorporation or reduction of molecular oxygen"/>
    <property type="evidence" value="ECO:0007669"/>
    <property type="project" value="InterPro"/>
</dbReference>
<gene>
    <name evidence="6" type="ORF">LACBIDRAFT_253174</name>
</gene>
<keyword evidence="7" id="KW-1185">Reference proteome</keyword>
<evidence type="ECO:0000256" key="2">
    <source>
        <dbReference type="ARBA" id="ARBA00022617"/>
    </source>
</evidence>
<dbReference type="HOGENOM" id="CLU_033574_2_0_1"/>
<dbReference type="GO" id="GO:0004497">
    <property type="term" value="F:monooxygenase activity"/>
    <property type="evidence" value="ECO:0007669"/>
    <property type="project" value="InterPro"/>
</dbReference>
<dbReference type="CDD" id="cd00302">
    <property type="entry name" value="cytochrome_P450"/>
    <property type="match status" value="1"/>
</dbReference>
<evidence type="ECO:0000256" key="4">
    <source>
        <dbReference type="ARBA" id="ARBA00023004"/>
    </source>
</evidence>
<evidence type="ECO:0000256" key="5">
    <source>
        <dbReference type="PIRSR" id="PIRSR602401-1"/>
    </source>
</evidence>
<comment type="similarity">
    <text evidence="1">Belongs to the cytochrome P450 family.</text>
</comment>